<gene>
    <name evidence="1" type="ORF">CEXT_456181</name>
</gene>
<keyword evidence="2" id="KW-1185">Reference proteome</keyword>
<proteinExistence type="predicted"/>
<sequence length="79" mass="8960">MGIIWDWVDAFDWYESASKLPKATEKTPVVCFVQLLWVPDSPPAAVAIFKLLTEHDCLSVYLFDSGQAMMLLTWMSAPH</sequence>
<reference evidence="1 2" key="1">
    <citation type="submission" date="2021-06" db="EMBL/GenBank/DDBJ databases">
        <title>Caerostris extrusa draft genome.</title>
        <authorList>
            <person name="Kono N."/>
            <person name="Arakawa K."/>
        </authorList>
    </citation>
    <scope>NUCLEOTIDE SEQUENCE [LARGE SCALE GENOMIC DNA]</scope>
</reference>
<dbReference type="AlphaFoldDB" id="A0AAV4RS85"/>
<evidence type="ECO:0000313" key="2">
    <source>
        <dbReference type="Proteomes" id="UP001054945"/>
    </source>
</evidence>
<organism evidence="1 2">
    <name type="scientific">Caerostris extrusa</name>
    <name type="common">Bark spider</name>
    <name type="synonym">Caerostris bankana</name>
    <dbReference type="NCBI Taxonomy" id="172846"/>
    <lineage>
        <taxon>Eukaryota</taxon>
        <taxon>Metazoa</taxon>
        <taxon>Ecdysozoa</taxon>
        <taxon>Arthropoda</taxon>
        <taxon>Chelicerata</taxon>
        <taxon>Arachnida</taxon>
        <taxon>Araneae</taxon>
        <taxon>Araneomorphae</taxon>
        <taxon>Entelegynae</taxon>
        <taxon>Araneoidea</taxon>
        <taxon>Araneidae</taxon>
        <taxon>Caerostris</taxon>
    </lineage>
</organism>
<evidence type="ECO:0000313" key="1">
    <source>
        <dbReference type="EMBL" id="GIY24439.1"/>
    </source>
</evidence>
<protein>
    <submittedName>
        <fullName evidence="1">Uncharacterized protein</fullName>
    </submittedName>
</protein>
<name>A0AAV4RS85_CAEEX</name>
<accession>A0AAV4RS85</accession>
<dbReference type="EMBL" id="BPLR01008409">
    <property type="protein sequence ID" value="GIY24439.1"/>
    <property type="molecule type" value="Genomic_DNA"/>
</dbReference>
<comment type="caution">
    <text evidence="1">The sequence shown here is derived from an EMBL/GenBank/DDBJ whole genome shotgun (WGS) entry which is preliminary data.</text>
</comment>
<dbReference type="Proteomes" id="UP001054945">
    <property type="component" value="Unassembled WGS sequence"/>
</dbReference>